<evidence type="ECO:0000313" key="3">
    <source>
        <dbReference type="Proteomes" id="UP001501536"/>
    </source>
</evidence>
<keyword evidence="1" id="KW-1133">Transmembrane helix</keyword>
<gene>
    <name evidence="2" type="ORF">GCM10022377_10340</name>
</gene>
<dbReference type="Pfam" id="PF23778">
    <property type="entry name" value="Phage_holin_2"/>
    <property type="match status" value="1"/>
</dbReference>
<evidence type="ECO:0000256" key="1">
    <source>
        <dbReference type="SAM" id="Phobius"/>
    </source>
</evidence>
<keyword evidence="1" id="KW-0812">Transmembrane</keyword>
<feature type="transmembrane region" description="Helical" evidence="1">
    <location>
        <begin position="64"/>
        <end position="83"/>
    </location>
</feature>
<evidence type="ECO:0008006" key="4">
    <source>
        <dbReference type="Google" id="ProtNLM"/>
    </source>
</evidence>
<sequence length="94" mass="10406">MTFTLVVITTILAYLTFIAYVIVAPWWTTRAGRATFALFTALIIATTWFLAEAILGQLPAWGESAVIGILAAALAFNLGTITYKQWHFRGKDRP</sequence>
<keyword evidence="3" id="KW-1185">Reference proteome</keyword>
<dbReference type="InterPro" id="IPR056964">
    <property type="entry name" value="Phage_holin"/>
</dbReference>
<evidence type="ECO:0000313" key="2">
    <source>
        <dbReference type="EMBL" id="GAA3699267.1"/>
    </source>
</evidence>
<dbReference type="RefSeq" id="WP_344880892.1">
    <property type="nucleotide sequence ID" value="NZ_BAABCJ010000001.1"/>
</dbReference>
<keyword evidence="1" id="KW-0472">Membrane</keyword>
<accession>A0ABP7D4S5</accession>
<name>A0ABP7D4S5_9MICC</name>
<comment type="caution">
    <text evidence="2">The sequence shown here is derived from an EMBL/GenBank/DDBJ whole genome shotgun (WGS) entry which is preliminary data.</text>
</comment>
<feature type="transmembrane region" description="Helical" evidence="1">
    <location>
        <begin position="34"/>
        <end position="58"/>
    </location>
</feature>
<organism evidence="2 3">
    <name type="scientific">Zhihengliuella alba</name>
    <dbReference type="NCBI Taxonomy" id="547018"/>
    <lineage>
        <taxon>Bacteria</taxon>
        <taxon>Bacillati</taxon>
        <taxon>Actinomycetota</taxon>
        <taxon>Actinomycetes</taxon>
        <taxon>Micrococcales</taxon>
        <taxon>Micrococcaceae</taxon>
        <taxon>Zhihengliuella</taxon>
    </lineage>
</organism>
<reference evidence="3" key="1">
    <citation type="journal article" date="2019" name="Int. J. Syst. Evol. Microbiol.">
        <title>The Global Catalogue of Microorganisms (GCM) 10K type strain sequencing project: providing services to taxonomists for standard genome sequencing and annotation.</title>
        <authorList>
            <consortium name="The Broad Institute Genomics Platform"/>
            <consortium name="The Broad Institute Genome Sequencing Center for Infectious Disease"/>
            <person name="Wu L."/>
            <person name="Ma J."/>
        </authorList>
    </citation>
    <scope>NUCLEOTIDE SEQUENCE [LARGE SCALE GENOMIC DNA]</scope>
    <source>
        <strain evidence="3">JCM 16961</strain>
    </source>
</reference>
<dbReference type="EMBL" id="BAABCJ010000001">
    <property type="protein sequence ID" value="GAA3699267.1"/>
    <property type="molecule type" value="Genomic_DNA"/>
</dbReference>
<dbReference type="Proteomes" id="UP001501536">
    <property type="component" value="Unassembled WGS sequence"/>
</dbReference>
<feature type="transmembrane region" description="Helical" evidence="1">
    <location>
        <begin position="6"/>
        <end position="27"/>
    </location>
</feature>
<protein>
    <recommendedName>
        <fullName evidence="4">Holin</fullName>
    </recommendedName>
</protein>
<proteinExistence type="predicted"/>